<name>A0ABQ0AWH6_9FIRM</name>
<evidence type="ECO:0000256" key="5">
    <source>
        <dbReference type="ARBA" id="ARBA00023136"/>
    </source>
</evidence>
<evidence type="ECO:0000256" key="4">
    <source>
        <dbReference type="ARBA" id="ARBA00023065"/>
    </source>
</evidence>
<dbReference type="Pfam" id="PF00213">
    <property type="entry name" value="OSCP"/>
    <property type="match status" value="1"/>
</dbReference>
<proteinExistence type="predicted"/>
<dbReference type="RefSeq" id="WP_176253696.1">
    <property type="nucleotide sequence ID" value="NZ_BAABXL010000001.1"/>
</dbReference>
<sequence>MTDQARLYGAVLYELKLPEDMVYETGRILKENPELVQVLADPGLTAVKKEAVIDKIWKEPEFSLSMASFIKKACGAGCIGQMEDVFSVWEQCRRDEKGILKAQLLYVTEPDEAQIAGIKAFLCREYGKKEVQLTMAAHPELLGGFVLRTGDMEYDYSLKEQLADLFSA</sequence>
<dbReference type="EMBL" id="BAABXL010000001">
    <property type="protein sequence ID" value="GAA6268373.1"/>
    <property type="molecule type" value="Genomic_DNA"/>
</dbReference>
<reference evidence="7 8" key="1">
    <citation type="submission" date="2024-04" db="EMBL/GenBank/DDBJ databases">
        <title>Defined microbial consortia suppress multidrug-resistant proinflammatory Enterobacteriaceae via ecological control.</title>
        <authorList>
            <person name="Furuichi M."/>
            <person name="Kawaguchi T."/>
            <person name="Pust M."/>
            <person name="Yasuma K."/>
            <person name="Plichta D."/>
            <person name="Hasegawa N."/>
            <person name="Ohya T."/>
            <person name="Bhattarai S."/>
            <person name="Sasajima S."/>
            <person name="Aoto Y."/>
            <person name="Tuganbaev T."/>
            <person name="Yaginuma M."/>
            <person name="Ueda M."/>
            <person name="Okahashi N."/>
            <person name="Amafuji K."/>
            <person name="Kiridooshi Y."/>
            <person name="Sugita K."/>
            <person name="Strazar M."/>
            <person name="Skelly A."/>
            <person name="Suda W."/>
            <person name="Hattori M."/>
            <person name="Nakamoto N."/>
            <person name="Caballero S."/>
            <person name="Norman J."/>
            <person name="Olle B."/>
            <person name="Tanoue T."/>
            <person name="Arita M."/>
            <person name="Bucci V."/>
            <person name="Atarashi K."/>
            <person name="Xavier R."/>
            <person name="Honda K."/>
        </authorList>
    </citation>
    <scope>NUCLEOTIDE SEQUENCE [LARGE SCALE GENOMIC DNA]</scope>
    <source>
        <strain evidence="8">f13</strain>
    </source>
</reference>
<dbReference type="InterPro" id="IPR000711">
    <property type="entry name" value="ATPase_OSCP/dsu"/>
</dbReference>
<dbReference type="PRINTS" id="PR00125">
    <property type="entry name" value="ATPASEDELTA"/>
</dbReference>
<dbReference type="PANTHER" id="PTHR11910">
    <property type="entry name" value="ATP SYNTHASE DELTA CHAIN"/>
    <property type="match status" value="1"/>
</dbReference>
<keyword evidence="4" id="KW-0406">Ion transport</keyword>
<evidence type="ECO:0000256" key="6">
    <source>
        <dbReference type="ARBA" id="ARBA00023310"/>
    </source>
</evidence>
<keyword evidence="6" id="KW-0066">ATP synthesis</keyword>
<evidence type="ECO:0000313" key="8">
    <source>
        <dbReference type="Proteomes" id="UP001600894"/>
    </source>
</evidence>
<evidence type="ECO:0000256" key="3">
    <source>
        <dbReference type="ARBA" id="ARBA00022781"/>
    </source>
</evidence>
<evidence type="ECO:0000256" key="2">
    <source>
        <dbReference type="ARBA" id="ARBA00022448"/>
    </source>
</evidence>
<keyword evidence="2" id="KW-0813">Transport</keyword>
<comment type="subcellular location">
    <subcellularLocation>
        <location evidence="1">Membrane</location>
    </subcellularLocation>
</comment>
<organism evidence="7 8">
    <name type="scientific">Enterocloster alcoholdehydrogenati</name>
    <dbReference type="NCBI Taxonomy" id="2547410"/>
    <lineage>
        <taxon>Bacteria</taxon>
        <taxon>Bacillati</taxon>
        <taxon>Bacillota</taxon>
        <taxon>Clostridia</taxon>
        <taxon>Lachnospirales</taxon>
        <taxon>Lachnospiraceae</taxon>
        <taxon>Enterocloster</taxon>
    </lineage>
</organism>
<evidence type="ECO:0000313" key="7">
    <source>
        <dbReference type="EMBL" id="GAA6268373.1"/>
    </source>
</evidence>
<comment type="caution">
    <text evidence="7">The sequence shown here is derived from an EMBL/GenBank/DDBJ whole genome shotgun (WGS) entry which is preliminary data.</text>
</comment>
<accession>A0ABQ0AWH6</accession>
<protein>
    <recommendedName>
        <fullName evidence="9">ATP synthase subunit delta</fullName>
    </recommendedName>
</protein>
<gene>
    <name evidence="7" type="ORF">F130042H8_14330</name>
</gene>
<keyword evidence="8" id="KW-1185">Reference proteome</keyword>
<keyword evidence="3" id="KW-0375">Hydrogen ion transport</keyword>
<keyword evidence="5" id="KW-0472">Membrane</keyword>
<evidence type="ECO:0008006" key="9">
    <source>
        <dbReference type="Google" id="ProtNLM"/>
    </source>
</evidence>
<evidence type="ECO:0000256" key="1">
    <source>
        <dbReference type="ARBA" id="ARBA00004370"/>
    </source>
</evidence>
<dbReference type="Proteomes" id="UP001600894">
    <property type="component" value="Unassembled WGS sequence"/>
</dbReference>